<sequence>MPSYPFLTFARTRTCALLASAAALVSVGALHPAPAAAAPARAASPRATAAALDLDAAGRTPVVHGEDTAYDTASIVKIDILAALLLQAQDAGRQLTAAERGHAEPMIERSDNTAADALWREIGQASGLAAANKRLGLTSTTGGPGVKWGLTRTTASDQIRMLRAVFDGHATGTSGVTRKSALNARSRTYIRGLMGKVIPEQTWGVSAAGASGSARALKNGWLQRNTTGLWDVNSVGQVTVKGHRRLVAVLSNGSASMSDGISLVERTAREAVA</sequence>
<evidence type="ECO:0000256" key="1">
    <source>
        <dbReference type="SAM" id="SignalP"/>
    </source>
</evidence>
<dbReference type="InterPro" id="IPR012338">
    <property type="entry name" value="Beta-lactam/transpept-like"/>
</dbReference>
<dbReference type="InterPro" id="IPR045155">
    <property type="entry name" value="Beta-lactam_cat"/>
</dbReference>
<dbReference type="AlphaFoldDB" id="A0A542TIA6"/>
<dbReference type="EMBL" id="VFNX01000002">
    <property type="protein sequence ID" value="TQK86582.1"/>
    <property type="molecule type" value="Genomic_DNA"/>
</dbReference>
<dbReference type="RefSeq" id="WP_055707683.1">
    <property type="nucleotide sequence ID" value="NZ_JBPJFI010000001.1"/>
</dbReference>
<evidence type="ECO:0000259" key="2">
    <source>
        <dbReference type="Pfam" id="PF13354"/>
    </source>
</evidence>
<dbReference type="PANTHER" id="PTHR35333:SF3">
    <property type="entry name" value="BETA-LACTAMASE-TYPE TRANSPEPTIDASE FOLD CONTAINING PROTEIN"/>
    <property type="match status" value="1"/>
</dbReference>
<accession>A0A542TIA6</accession>
<dbReference type="Gene3D" id="3.40.710.10">
    <property type="entry name" value="DD-peptidase/beta-lactamase superfamily"/>
    <property type="match status" value="1"/>
</dbReference>
<dbReference type="GO" id="GO:0008800">
    <property type="term" value="F:beta-lactamase activity"/>
    <property type="evidence" value="ECO:0007669"/>
    <property type="project" value="InterPro"/>
</dbReference>
<keyword evidence="4" id="KW-1185">Reference proteome</keyword>
<feature type="domain" description="Beta-lactamase class A catalytic" evidence="2">
    <location>
        <begin position="103"/>
        <end position="213"/>
    </location>
</feature>
<organism evidence="3 4">
    <name type="scientific">Streptomyces puniciscabiei</name>
    <dbReference type="NCBI Taxonomy" id="164348"/>
    <lineage>
        <taxon>Bacteria</taxon>
        <taxon>Bacillati</taxon>
        <taxon>Actinomycetota</taxon>
        <taxon>Actinomycetes</taxon>
        <taxon>Kitasatosporales</taxon>
        <taxon>Streptomycetaceae</taxon>
        <taxon>Streptomyces</taxon>
    </lineage>
</organism>
<dbReference type="SUPFAM" id="SSF56601">
    <property type="entry name" value="beta-lactamase/transpeptidase-like"/>
    <property type="match status" value="1"/>
</dbReference>
<feature type="chain" id="PRO_5022106937" evidence="1">
    <location>
        <begin position="38"/>
        <end position="273"/>
    </location>
</feature>
<dbReference type="PANTHER" id="PTHR35333">
    <property type="entry name" value="BETA-LACTAMASE"/>
    <property type="match status" value="1"/>
</dbReference>
<dbReference type="GO" id="GO:0030655">
    <property type="term" value="P:beta-lactam antibiotic catabolic process"/>
    <property type="evidence" value="ECO:0007669"/>
    <property type="project" value="InterPro"/>
</dbReference>
<gene>
    <name evidence="3" type="ORF">FB563_6728</name>
</gene>
<evidence type="ECO:0000313" key="3">
    <source>
        <dbReference type="EMBL" id="TQK86582.1"/>
    </source>
</evidence>
<evidence type="ECO:0000313" key="4">
    <source>
        <dbReference type="Proteomes" id="UP000318103"/>
    </source>
</evidence>
<dbReference type="InterPro" id="IPR000871">
    <property type="entry name" value="Beta-lactam_class-A"/>
</dbReference>
<dbReference type="Proteomes" id="UP000318103">
    <property type="component" value="Unassembled WGS sequence"/>
</dbReference>
<comment type="caution">
    <text evidence="3">The sequence shown here is derived from an EMBL/GenBank/DDBJ whole genome shotgun (WGS) entry which is preliminary data.</text>
</comment>
<feature type="signal peptide" evidence="1">
    <location>
        <begin position="1"/>
        <end position="37"/>
    </location>
</feature>
<reference evidence="3 4" key="1">
    <citation type="submission" date="2019-06" db="EMBL/GenBank/DDBJ databases">
        <title>Sequencing the genomes of 1000 actinobacteria strains.</title>
        <authorList>
            <person name="Klenk H.-P."/>
        </authorList>
    </citation>
    <scope>NUCLEOTIDE SEQUENCE [LARGE SCALE GENOMIC DNA]</scope>
    <source>
        <strain evidence="3 4">DSM 41929</strain>
    </source>
</reference>
<dbReference type="OrthoDB" id="3524371at2"/>
<name>A0A542TIA6_9ACTN</name>
<keyword evidence="1" id="KW-0732">Signal</keyword>
<proteinExistence type="predicted"/>
<dbReference type="Pfam" id="PF13354">
    <property type="entry name" value="Beta-lactamase2"/>
    <property type="match status" value="1"/>
</dbReference>
<dbReference type="GO" id="GO:0046677">
    <property type="term" value="P:response to antibiotic"/>
    <property type="evidence" value="ECO:0007669"/>
    <property type="project" value="InterPro"/>
</dbReference>
<protein>
    <submittedName>
        <fullName evidence="3">Beta-lactamase class A</fullName>
    </submittedName>
</protein>